<evidence type="ECO:0000313" key="2">
    <source>
        <dbReference type="EMBL" id="GAN33630.1"/>
    </source>
</evidence>
<feature type="domain" description="Helicase ATP-binding" evidence="1">
    <location>
        <begin position="77"/>
        <end position="288"/>
    </location>
</feature>
<dbReference type="InterPro" id="IPR027417">
    <property type="entry name" value="P-loop_NTPase"/>
</dbReference>
<sequence>MFLKNYQIKVVGELKRFLQTARETKDAIETARKALPENLWHTLNWVQSTFSNLHKPYNDSCVNGFGNYYPRICIKVPTGGGKTLLAVEAIREYKNLFARKRTGLVVWIVPSEIIYTQTVKKLRDKGNYLRQLLDQCSGGKTLILEKGQRLTTQDIEENLVVLFVMIQSVSRRNAREALKVFQDSGGYESFFPPDNRYDLHKQIIECVPNLDVISGAKSVFPQIITSLGNAIRCSKPFIIIDEIHKVFSEQARKTIDNLNPEMVLGLSATPKEEMNILVKITGLELKDEEMIKLDLHIFPPASNLENDWKTMLNEVKTHRERLEKKASALKQGKGIYIRPIALIQVEATGNDQRGRGRVHSLDAKEHLTELGINPDEIAIKTSAQNDIEDVDLFSEDCPVRYIITKEALREGWDCSFAYILGIIPNVGSNTGVTQLVGRILRQPNAKKTGIKDLDESYAYYVRDDSGQILDRVAAGFKNEGLEDLVGNIKKTDHEDLKPKTVKIKKVFKDKYANTFYLPVWLMIESEKEKRRFNYALHIKPRLDFSRLALKEEFIKDLKQSLSGERRERTAFAVTLDDKSRTTHTAEKLSADAENNVNISYMTRRFTEIVENPFLARTLADNCLKTIAERIGRKNLQEHFSFVVSWVVKHLTEEKARQEEWVFLDYIENKKLLLAVSDDETIGYRVPETDTITVSRFPNTFQYYLFEDVELETMNNLEKKVGQILDNQAKILWWFRNKANKGKGWYAIQGWKEHKIRPDFVAAKKKGKDGFEILYVIESKGEHLSGNPDTQYKKSVLELMTEQHREKKICTYHQMKLPFMTINEEAEFYLVEEGKEDETLRNLMR</sequence>
<dbReference type="InterPro" id="IPR006935">
    <property type="entry name" value="Helicase/UvrB_N"/>
</dbReference>
<dbReference type="InterPro" id="IPR050742">
    <property type="entry name" value="Helicase_Restrict-Modif_Enz"/>
</dbReference>
<dbReference type="PROSITE" id="PS51192">
    <property type="entry name" value="HELICASE_ATP_BIND_1"/>
    <property type="match status" value="1"/>
</dbReference>
<proteinExistence type="predicted"/>
<dbReference type="SUPFAM" id="SSF52540">
    <property type="entry name" value="P-loop containing nucleoside triphosphate hydrolases"/>
    <property type="match status" value="2"/>
</dbReference>
<organism evidence="2 3">
    <name type="scientific">Candidatus Brocadia sinica JPN1</name>
    <dbReference type="NCBI Taxonomy" id="1197129"/>
    <lineage>
        <taxon>Bacteria</taxon>
        <taxon>Pseudomonadati</taxon>
        <taxon>Planctomycetota</taxon>
        <taxon>Candidatus Brocadiia</taxon>
        <taxon>Candidatus Brocadiales</taxon>
        <taxon>Candidatus Brocadiaceae</taxon>
        <taxon>Candidatus Brocadia</taxon>
    </lineage>
</organism>
<dbReference type="PANTHER" id="PTHR47396:SF1">
    <property type="entry name" value="ATP-DEPENDENT HELICASE IRC3-RELATED"/>
    <property type="match status" value="1"/>
</dbReference>
<evidence type="ECO:0000313" key="3">
    <source>
        <dbReference type="Proteomes" id="UP000032309"/>
    </source>
</evidence>
<dbReference type="InterPro" id="IPR014001">
    <property type="entry name" value="Helicase_ATP-bd"/>
</dbReference>
<gene>
    <name evidence="2" type="ORF">BROSI_A2156</name>
</gene>
<dbReference type="Proteomes" id="UP000032309">
    <property type="component" value="Unassembled WGS sequence"/>
</dbReference>
<dbReference type="EMBL" id="BAFN01000001">
    <property type="protein sequence ID" value="GAN33630.1"/>
    <property type="molecule type" value="Genomic_DNA"/>
</dbReference>
<evidence type="ECO:0000259" key="1">
    <source>
        <dbReference type="PROSITE" id="PS51192"/>
    </source>
</evidence>
<protein>
    <recommendedName>
        <fullName evidence="1">Helicase ATP-binding domain-containing protein</fullName>
    </recommendedName>
</protein>
<dbReference type="Gene3D" id="3.40.50.300">
    <property type="entry name" value="P-loop containing nucleotide triphosphate hydrolases"/>
    <property type="match status" value="1"/>
</dbReference>
<dbReference type="Pfam" id="PF04851">
    <property type="entry name" value="ResIII"/>
    <property type="match status" value="1"/>
</dbReference>
<accession>A0ABQ0JY60</accession>
<dbReference type="RefSeq" id="WP_052563716.1">
    <property type="nucleotide sequence ID" value="NZ_BAFN01000001.1"/>
</dbReference>
<name>A0ABQ0JY60_9BACT</name>
<keyword evidence="3" id="KW-1185">Reference proteome</keyword>
<comment type="caution">
    <text evidence="2">The sequence shown here is derived from an EMBL/GenBank/DDBJ whole genome shotgun (WGS) entry which is preliminary data.</text>
</comment>
<reference evidence="3" key="1">
    <citation type="journal article" date="2015" name="Genome Announc.">
        <title>Draft Genome Sequence of an Anaerobic Ammonium-Oxidizing Bacterium, "Candidatus Brocadia sinica".</title>
        <authorList>
            <person name="Oshiki M."/>
            <person name="Shinyako-Hata K."/>
            <person name="Satoh H."/>
            <person name="Okabe S."/>
        </authorList>
    </citation>
    <scope>NUCLEOTIDE SEQUENCE [LARGE SCALE GENOMIC DNA]</scope>
    <source>
        <strain evidence="3">JPN1</strain>
    </source>
</reference>
<dbReference type="PANTHER" id="PTHR47396">
    <property type="entry name" value="TYPE I RESTRICTION ENZYME ECOKI R PROTEIN"/>
    <property type="match status" value="1"/>
</dbReference>